<dbReference type="Pfam" id="PF04237">
    <property type="entry name" value="YjbR"/>
    <property type="match status" value="1"/>
</dbReference>
<accession>A0A7M1SSS9</accession>
<dbReference type="InterPro" id="IPR058532">
    <property type="entry name" value="YjbR/MT2646/Rv2570-like"/>
</dbReference>
<protein>
    <submittedName>
        <fullName evidence="1">MmcQ/YjbR family DNA-binding protein</fullName>
    </submittedName>
</protein>
<dbReference type="GO" id="GO:0003677">
    <property type="term" value="F:DNA binding"/>
    <property type="evidence" value="ECO:0007669"/>
    <property type="project" value="UniProtKB-KW"/>
</dbReference>
<reference evidence="1 2" key="1">
    <citation type="submission" date="2020-10" db="EMBL/GenBank/DDBJ databases">
        <title>Haloactinobacterium sp. RN3S43, a bacterium isolated from saline soil.</title>
        <authorList>
            <person name="Sun J.-Q."/>
        </authorList>
    </citation>
    <scope>NUCLEOTIDE SEQUENCE [LARGE SCALE GENOMIC DNA]</scope>
    <source>
        <strain evidence="1 2">RN3S43</strain>
    </source>
</reference>
<dbReference type="EMBL" id="CP063169">
    <property type="protein sequence ID" value="QOR70619.1"/>
    <property type="molecule type" value="Genomic_DNA"/>
</dbReference>
<sequence>MTHPRMFDDGDPYLARVRHLCLAFPEAEEKESHGRPTFRAAKVFTVYGGGTKGSARERTRYDQSLLLLPDAGERIALEQDPRSFVPAYYGPAGWIGWNLAHDGTTANEVDWAEVFELVDASYRALAPPRLLRELELAALSPSAFAAGPDGSDGPDGPETFS</sequence>
<dbReference type="InterPro" id="IPR038056">
    <property type="entry name" value="YjbR-like_sf"/>
</dbReference>
<evidence type="ECO:0000313" key="2">
    <source>
        <dbReference type="Proteomes" id="UP000593758"/>
    </source>
</evidence>
<gene>
    <name evidence="1" type="ORF">IM660_18885</name>
</gene>
<evidence type="ECO:0000313" key="1">
    <source>
        <dbReference type="EMBL" id="QOR70619.1"/>
    </source>
</evidence>
<dbReference type="KEGG" id="halt:IM660_18885"/>
<dbReference type="AlphaFoldDB" id="A0A7M1SSS9"/>
<dbReference type="Proteomes" id="UP000593758">
    <property type="component" value="Chromosome"/>
</dbReference>
<keyword evidence="1" id="KW-0238">DNA-binding</keyword>
<organism evidence="1 2">
    <name type="scientific">Ruania alkalisoli</name>
    <dbReference type="NCBI Taxonomy" id="2779775"/>
    <lineage>
        <taxon>Bacteria</taxon>
        <taxon>Bacillati</taxon>
        <taxon>Actinomycetota</taxon>
        <taxon>Actinomycetes</taxon>
        <taxon>Micrococcales</taxon>
        <taxon>Ruaniaceae</taxon>
        <taxon>Ruania</taxon>
    </lineage>
</organism>
<proteinExistence type="predicted"/>
<dbReference type="Gene3D" id="3.90.1150.30">
    <property type="match status" value="1"/>
</dbReference>
<keyword evidence="2" id="KW-1185">Reference proteome</keyword>
<dbReference type="SUPFAM" id="SSF142906">
    <property type="entry name" value="YjbR-like"/>
    <property type="match status" value="1"/>
</dbReference>
<name>A0A7M1SSS9_9MICO</name>
<dbReference type="RefSeq" id="WP_193497294.1">
    <property type="nucleotide sequence ID" value="NZ_CP063169.1"/>
</dbReference>